<dbReference type="EMBL" id="FM211192">
    <property type="protein sequence ID" value="CAR72633.1"/>
    <property type="molecule type" value="Genomic_DNA"/>
</dbReference>
<proteinExistence type="predicted"/>
<dbReference type="SUPFAM" id="SSF140459">
    <property type="entry name" value="PE/PPE dimer-like"/>
    <property type="match status" value="1"/>
</dbReference>
<dbReference type="Gene3D" id="1.10.287.850">
    <property type="entry name" value="HP0062-like domain"/>
    <property type="match status" value="1"/>
</dbReference>
<evidence type="ECO:0000313" key="2">
    <source>
        <dbReference type="EMBL" id="CAR72633.1"/>
    </source>
</evidence>
<dbReference type="Proteomes" id="UP000006900">
    <property type="component" value="Chromosome"/>
</dbReference>
<dbReference type="Pfam" id="PF00934">
    <property type="entry name" value="PE"/>
    <property type="match status" value="1"/>
</dbReference>
<reference evidence="2 3" key="1">
    <citation type="journal article" date="2009" name="Nat. Genet.">
        <title>Comparative genomic and phylogeographic analysis of Mycobacterium leprae.</title>
        <authorList>
            <person name="Monot M."/>
            <person name="Honore N."/>
            <person name="Garnier T."/>
            <person name="Zidane N."/>
            <person name="Sherafi D."/>
            <person name="Paniz-Mondolfi A."/>
            <person name="Matsuoka M."/>
            <person name="Taylor G.M."/>
            <person name="Donoghue H.D."/>
            <person name="Bouwman A."/>
            <person name="Mays S."/>
            <person name="Watson C."/>
            <person name="Lockwood D."/>
            <person name="Khamispour A."/>
            <person name="Dowlati Y."/>
            <person name="Jianping S."/>
            <person name="Rea T.H."/>
            <person name="Vera-Cabrera L."/>
            <person name="Stefani M.M."/>
            <person name="Banu S."/>
            <person name="Macdonald M."/>
            <person name="Sapkota B.R."/>
            <person name="Spencer J.S."/>
            <person name="Thomas J."/>
            <person name="Harshman K."/>
            <person name="Singh P."/>
            <person name="Busso P."/>
            <person name="Gattiker A."/>
            <person name="Rougemont J."/>
            <person name="Brennan P.J."/>
            <person name="Cole S.T."/>
        </authorList>
    </citation>
    <scope>NUCLEOTIDE SEQUENCE [LARGE SCALE GENOMIC DNA]</scope>
    <source>
        <strain evidence="3">Br4923</strain>
    </source>
</reference>
<dbReference type="KEGG" id="mlb:MLBr02534"/>
<protein>
    <submittedName>
        <fullName evidence="2">PE-family protein</fullName>
    </submittedName>
</protein>
<dbReference type="AlphaFoldDB" id="A0A0H3MSD3"/>
<organism evidence="2 3">
    <name type="scientific">Mycobacterium leprae (strain Br4923)</name>
    <dbReference type="NCBI Taxonomy" id="561304"/>
    <lineage>
        <taxon>Bacteria</taxon>
        <taxon>Bacillati</taxon>
        <taxon>Actinomycetota</taxon>
        <taxon>Actinomycetes</taxon>
        <taxon>Mycobacteriales</taxon>
        <taxon>Mycobacteriaceae</taxon>
        <taxon>Mycobacterium</taxon>
    </lineage>
</organism>
<accession>A0A0H3MSD3</accession>
<dbReference type="HOGENOM" id="CLU_162350_0_0_11"/>
<feature type="domain" description="PE" evidence="1">
    <location>
        <begin position="3"/>
        <end position="91"/>
    </location>
</feature>
<gene>
    <name evidence="2" type="ordered locus">MLBr02534</name>
</gene>
<sequence length="102" mass="10244">MTLRVVPEKLAATSEAMKALTARLEAAHAAAFPCLVAVVPPAADPVSLQTAAGFSARGQEHALVAAQGVEELGRAGIGVGQSSTHYAISDALAASTYGIVES</sequence>
<evidence type="ECO:0000313" key="3">
    <source>
        <dbReference type="Proteomes" id="UP000006900"/>
    </source>
</evidence>
<evidence type="ECO:0000259" key="1">
    <source>
        <dbReference type="Pfam" id="PF00934"/>
    </source>
</evidence>
<dbReference type="InterPro" id="IPR000084">
    <property type="entry name" value="PE-PGRS_N"/>
</dbReference>
<dbReference type="InterPro" id="IPR038332">
    <property type="entry name" value="PPE_sf"/>
</dbReference>
<name>A0A0H3MSD3_MYCLB</name>